<dbReference type="AlphaFoldDB" id="A0AAV9V8V7"/>
<feature type="compositionally biased region" description="Basic and acidic residues" evidence="5">
    <location>
        <begin position="877"/>
        <end position="889"/>
    </location>
</feature>
<evidence type="ECO:0000256" key="3">
    <source>
        <dbReference type="ARBA" id="ARBA00023006"/>
    </source>
</evidence>
<evidence type="ECO:0000256" key="5">
    <source>
        <dbReference type="SAM" id="MobiDB-lite"/>
    </source>
</evidence>
<feature type="region of interest" description="Disordered" evidence="5">
    <location>
        <begin position="720"/>
        <end position="776"/>
    </location>
</feature>
<keyword evidence="3 4" id="KW-0072">Autophagy</keyword>
<comment type="similarity">
    <text evidence="1 4">Belongs to the ATG13 family. Fungi subfamily.</text>
</comment>
<feature type="compositionally biased region" description="Low complexity" evidence="5">
    <location>
        <begin position="552"/>
        <end position="562"/>
    </location>
</feature>
<dbReference type="GO" id="GO:0005829">
    <property type="term" value="C:cytosol"/>
    <property type="evidence" value="ECO:0007669"/>
    <property type="project" value="TreeGrafter"/>
</dbReference>
<evidence type="ECO:0000256" key="4">
    <source>
        <dbReference type="RuleBase" id="RU361214"/>
    </source>
</evidence>
<dbReference type="Gene3D" id="6.10.140.1900">
    <property type="match status" value="1"/>
</dbReference>
<feature type="compositionally biased region" description="Polar residues" evidence="5">
    <location>
        <begin position="937"/>
        <end position="951"/>
    </location>
</feature>
<organism evidence="7 8">
    <name type="scientific">Orbilia brochopaga</name>
    <dbReference type="NCBI Taxonomy" id="3140254"/>
    <lineage>
        <taxon>Eukaryota</taxon>
        <taxon>Fungi</taxon>
        <taxon>Dikarya</taxon>
        <taxon>Ascomycota</taxon>
        <taxon>Pezizomycotina</taxon>
        <taxon>Orbiliomycetes</taxon>
        <taxon>Orbiliales</taxon>
        <taxon>Orbiliaceae</taxon>
        <taxon>Orbilia</taxon>
    </lineage>
</organism>
<evidence type="ECO:0000313" key="7">
    <source>
        <dbReference type="EMBL" id="KAK6354973.1"/>
    </source>
</evidence>
<accession>A0AAV9V8V7</accession>
<feature type="compositionally biased region" description="Gly residues" evidence="5">
    <location>
        <begin position="1010"/>
        <end position="1023"/>
    </location>
</feature>
<keyword evidence="8" id="KW-1185">Reference proteome</keyword>
<feature type="region of interest" description="Disordered" evidence="5">
    <location>
        <begin position="1"/>
        <end position="68"/>
    </location>
</feature>
<feature type="compositionally biased region" description="Polar residues" evidence="5">
    <location>
        <begin position="590"/>
        <end position="601"/>
    </location>
</feature>
<evidence type="ECO:0000313" key="8">
    <source>
        <dbReference type="Proteomes" id="UP001375240"/>
    </source>
</evidence>
<dbReference type="InterPro" id="IPR018731">
    <property type="entry name" value="Atg13_N"/>
</dbReference>
<comment type="caution">
    <text evidence="7">The sequence shown here is derived from an EMBL/GenBank/DDBJ whole genome shotgun (WGS) entry which is preliminary data.</text>
</comment>
<evidence type="ECO:0000256" key="2">
    <source>
        <dbReference type="ARBA" id="ARBA00013801"/>
    </source>
</evidence>
<feature type="compositionally biased region" description="Polar residues" evidence="5">
    <location>
        <begin position="97"/>
        <end position="111"/>
    </location>
</feature>
<evidence type="ECO:0000259" key="6">
    <source>
        <dbReference type="Pfam" id="PF10033"/>
    </source>
</evidence>
<feature type="region of interest" description="Disordered" evidence="5">
    <location>
        <begin position="93"/>
        <end position="175"/>
    </location>
</feature>
<dbReference type="PANTHER" id="PTHR13430">
    <property type="match status" value="1"/>
</dbReference>
<feature type="region of interest" description="Disordered" evidence="5">
    <location>
        <begin position="505"/>
        <end position="674"/>
    </location>
</feature>
<dbReference type="Proteomes" id="UP001375240">
    <property type="component" value="Unassembled WGS sequence"/>
</dbReference>
<reference evidence="7 8" key="1">
    <citation type="submission" date="2019-10" db="EMBL/GenBank/DDBJ databases">
        <authorList>
            <person name="Palmer J.M."/>
        </authorList>
    </citation>
    <scope>NUCLEOTIDE SEQUENCE [LARGE SCALE GENOMIC DNA]</scope>
    <source>
        <strain evidence="7 8">TWF696</strain>
    </source>
</reference>
<feature type="compositionally biased region" description="Polar residues" evidence="5">
    <location>
        <begin position="662"/>
        <end position="671"/>
    </location>
</feature>
<feature type="region of interest" description="Disordered" evidence="5">
    <location>
        <begin position="807"/>
        <end position="843"/>
    </location>
</feature>
<feature type="region of interest" description="Disordered" evidence="5">
    <location>
        <begin position="1001"/>
        <end position="1023"/>
    </location>
</feature>
<protein>
    <recommendedName>
        <fullName evidence="2 4">Autophagy-related protein 13</fullName>
    </recommendedName>
</protein>
<evidence type="ECO:0000256" key="1">
    <source>
        <dbReference type="ARBA" id="ARBA00005246"/>
    </source>
</evidence>
<feature type="region of interest" description="Disordered" evidence="5">
    <location>
        <begin position="877"/>
        <end position="984"/>
    </location>
</feature>
<feature type="compositionally biased region" description="Polar residues" evidence="5">
    <location>
        <begin position="521"/>
        <end position="537"/>
    </location>
</feature>
<dbReference type="Gene3D" id="3.30.900.10">
    <property type="entry name" value="HORMA domain"/>
    <property type="match status" value="1"/>
</dbReference>
<dbReference type="GO" id="GO:0000407">
    <property type="term" value="C:phagophore assembly site"/>
    <property type="evidence" value="ECO:0007669"/>
    <property type="project" value="TreeGrafter"/>
</dbReference>
<dbReference type="GO" id="GO:0034497">
    <property type="term" value="P:protein localization to phagophore assembly site"/>
    <property type="evidence" value="ECO:0007669"/>
    <property type="project" value="TreeGrafter"/>
</dbReference>
<dbReference type="GO" id="GO:0034727">
    <property type="term" value="P:piecemeal microautophagy of the nucleus"/>
    <property type="evidence" value="ECO:0007669"/>
    <property type="project" value="TreeGrafter"/>
</dbReference>
<feature type="compositionally biased region" description="Low complexity" evidence="5">
    <location>
        <begin position="822"/>
        <end position="838"/>
    </location>
</feature>
<dbReference type="GO" id="GO:0000423">
    <property type="term" value="P:mitophagy"/>
    <property type="evidence" value="ECO:0007669"/>
    <property type="project" value="TreeGrafter"/>
</dbReference>
<feature type="compositionally biased region" description="Low complexity" evidence="5">
    <location>
        <begin position="752"/>
        <end position="770"/>
    </location>
</feature>
<proteinExistence type="inferred from homology"/>
<gene>
    <name evidence="7" type="primary">ATG13_1</name>
    <name evidence="7" type="ORF">TWF696_004100</name>
</gene>
<feature type="compositionally biased region" description="Low complexity" evidence="5">
    <location>
        <begin position="960"/>
        <end position="976"/>
    </location>
</feature>
<dbReference type="InterPro" id="IPR040182">
    <property type="entry name" value="ATG13"/>
</dbReference>
<dbReference type="Pfam" id="PF10033">
    <property type="entry name" value="ATG13"/>
    <property type="match status" value="1"/>
</dbReference>
<feature type="compositionally biased region" description="Low complexity" evidence="5">
    <location>
        <begin position="725"/>
        <end position="742"/>
    </location>
</feature>
<sequence length="1023" mass="109842">MLNPPVDADCRVSQPSSGRKTAMQKNAFPEPVTRKSFQQQQRDFPAAAATTRRQLPDSAAALSPRTTSLSIHNAMESDIRQPRLHQHRLSLGHMPQEDSSGAYTTRGPTQQSSHSRSSSGNMYSTSGGGSPISYGGNQGRGGAQRENTGGGGGGSDSNSSSGGMQGGGGGDQKAMESERGRLNQLMTNFFLKLALVVVRSRMDVPPVFTRGTANRKINKWFNVELEETDIFKEDLRLWKYSDASENRPPTLIIETYLDAEDLTPNQTLVILDELEKRHNVETTLLAFRNWRRGNPLNSKKEVVLERWRVNLSPPTGESAPELAVVYKKSIVLFRSLYSYARLLPSWKLQKKLAKGTKSSLRLCCRVMNGDTTPIPHPDPLEIALIPRETNVTNSFQFGAVESPAGTFTVKVDYRRQCEFRVDDSEALLSSHFLNLDEHYFKPSLHHRTGSQPVNLVSREPGSLPSNAAVIAQRGDPSLAYGSLTSFHQAGVASQSPISAIRNIHLSGGSSAGSPSEAASIPTRSAQGSKASLRSESGVQRRPSVSFMQPFKSPSLSASPSPADQYGPSPRTSLQRVPQAGVAVPARQRPATGTMSPSSLKSSIPAEGPTSNPAVERPTSVGRYSSSFGNRRPRHSSGASKTEDDNNSSGRGSLASAPGSGFVETSGNNSGLSEEDRSLTDFMNMLDQKQPLKIFDSFSESSGRRAVAALGKYQKMKDSNAALQDSMSSSLLLPTQSTSNPSSVGRTQPGGPPALSGASVSTSSSPGKPISPHTPAIPSRLVQNETIVHDQTNEPSSLDEMVAQIPPSTYTYRRRDTQPEGEATPSMQTTSTTATTSPMNIPSSPRFVQIRRSNSVSHEASEEDASGRFQSLRRVFGPEERHSTSLDSMDRPAPFLLAGDSLTTNPSPAVPPPESTARQQAVAATVSLSSVSPEQPRVASSSSDRLPTSSFGNRRPYRSSGGTTRATATAAVVGGRTPSENRGMFPLDDELLFDFSDREIAQRRSLDRGRGSGGDARGGGTRGA</sequence>
<dbReference type="PANTHER" id="PTHR13430:SF4">
    <property type="entry name" value="AUTOPHAGY-RELATED PROTEIN 13"/>
    <property type="match status" value="1"/>
</dbReference>
<feature type="region of interest" description="Disordered" evidence="5">
    <location>
        <begin position="851"/>
        <end position="870"/>
    </location>
</feature>
<dbReference type="GO" id="GO:1990316">
    <property type="term" value="C:Atg1/ULK1 kinase complex"/>
    <property type="evidence" value="ECO:0007669"/>
    <property type="project" value="InterPro"/>
</dbReference>
<feature type="compositionally biased region" description="Low complexity" evidence="5">
    <location>
        <begin position="920"/>
        <end position="931"/>
    </location>
</feature>
<feature type="compositionally biased region" description="Gly residues" evidence="5">
    <location>
        <begin position="126"/>
        <end position="155"/>
    </location>
</feature>
<feature type="compositionally biased region" description="Low complexity" evidence="5">
    <location>
        <begin position="506"/>
        <end position="519"/>
    </location>
</feature>
<dbReference type="EMBL" id="JAVHNQ010000002">
    <property type="protein sequence ID" value="KAK6354973.1"/>
    <property type="molecule type" value="Genomic_DNA"/>
</dbReference>
<feature type="domain" description="Autophagy-related protein 13 N-terminal" evidence="6">
    <location>
        <begin position="187"/>
        <end position="419"/>
    </location>
</feature>
<dbReference type="InterPro" id="IPR036570">
    <property type="entry name" value="HORMA_dom_sf"/>
</dbReference>
<name>A0AAV9V8V7_9PEZI</name>